<keyword evidence="4" id="KW-0732">Signal</keyword>
<feature type="region of interest" description="Disordered" evidence="3">
    <location>
        <begin position="26"/>
        <end position="48"/>
    </location>
</feature>
<dbReference type="Pfam" id="PF01547">
    <property type="entry name" value="SBP_bac_1"/>
    <property type="match status" value="1"/>
</dbReference>
<reference evidence="5 6" key="1">
    <citation type="submission" date="2014-06" db="EMBL/GenBank/DDBJ databases">
        <title>Draft genome sequence of Paenibacillus sp. MSt1.</title>
        <authorList>
            <person name="Aw Y.K."/>
            <person name="Ong K.S."/>
            <person name="Gan H.M."/>
            <person name="Lee S.M."/>
        </authorList>
    </citation>
    <scope>NUCLEOTIDE SEQUENCE [LARGE SCALE GENOMIC DNA]</scope>
    <source>
        <strain evidence="5 6">MSt1</strain>
    </source>
</reference>
<accession>A0A081NX12</accession>
<dbReference type="PANTHER" id="PTHR43649">
    <property type="entry name" value="ARABINOSE-BINDING PROTEIN-RELATED"/>
    <property type="match status" value="1"/>
</dbReference>
<dbReference type="Proteomes" id="UP000028123">
    <property type="component" value="Unassembled WGS sequence"/>
</dbReference>
<evidence type="ECO:0000256" key="1">
    <source>
        <dbReference type="ARBA" id="ARBA00008520"/>
    </source>
</evidence>
<dbReference type="Gene3D" id="3.40.190.10">
    <property type="entry name" value="Periplasmic binding protein-like II"/>
    <property type="match status" value="2"/>
</dbReference>
<dbReference type="InterPro" id="IPR006059">
    <property type="entry name" value="SBP"/>
</dbReference>
<keyword evidence="2" id="KW-0813">Transport</keyword>
<comment type="caution">
    <text evidence="5">The sequence shown here is derived from an EMBL/GenBank/DDBJ whole genome shotgun (WGS) entry which is preliminary data.</text>
</comment>
<comment type="similarity">
    <text evidence="1">Belongs to the bacterial solute-binding protein 1 family.</text>
</comment>
<dbReference type="AlphaFoldDB" id="A0A081NX12"/>
<keyword evidence="6" id="KW-1185">Reference proteome</keyword>
<dbReference type="EMBL" id="JNVM01000030">
    <property type="protein sequence ID" value="KEQ22985.1"/>
    <property type="molecule type" value="Genomic_DNA"/>
</dbReference>
<dbReference type="SUPFAM" id="SSF53850">
    <property type="entry name" value="Periplasmic binding protein-like II"/>
    <property type="match status" value="1"/>
</dbReference>
<protein>
    <submittedName>
        <fullName evidence="5">ABC transporter substrate-binding protein</fullName>
    </submittedName>
</protein>
<dbReference type="OrthoDB" id="9798191at2"/>
<evidence type="ECO:0000256" key="4">
    <source>
        <dbReference type="SAM" id="SignalP"/>
    </source>
</evidence>
<dbReference type="PROSITE" id="PS51257">
    <property type="entry name" value="PROKAR_LIPOPROTEIN"/>
    <property type="match status" value="1"/>
</dbReference>
<name>A0A081NX12_9BACL</name>
<evidence type="ECO:0000313" key="5">
    <source>
        <dbReference type="EMBL" id="KEQ22985.1"/>
    </source>
</evidence>
<evidence type="ECO:0000256" key="3">
    <source>
        <dbReference type="SAM" id="MobiDB-lite"/>
    </source>
</evidence>
<feature type="signal peptide" evidence="4">
    <location>
        <begin position="1"/>
        <end position="28"/>
    </location>
</feature>
<dbReference type="InterPro" id="IPR050490">
    <property type="entry name" value="Bact_solute-bd_prot1"/>
</dbReference>
<dbReference type="PANTHER" id="PTHR43649:SF29">
    <property type="entry name" value="OSMOPROTECTIVE COMPOUNDS-BINDING PROTEIN GGTB"/>
    <property type="match status" value="1"/>
</dbReference>
<proteinExistence type="inferred from homology"/>
<gene>
    <name evidence="5" type="ORF">ET33_20570</name>
</gene>
<evidence type="ECO:0000256" key="2">
    <source>
        <dbReference type="ARBA" id="ARBA00022448"/>
    </source>
</evidence>
<dbReference type="RefSeq" id="WP_036689984.1">
    <property type="nucleotide sequence ID" value="NZ_FYEP01000013.1"/>
</dbReference>
<dbReference type="eggNOG" id="COG1653">
    <property type="taxonomic scope" value="Bacteria"/>
</dbReference>
<sequence>MKKSVLCSASAALLLTTVLAGCGSSAPAANNDKDKGADPGKSAAGTEAKAGSFQMTVRHINVRDTAKSTLELLQKVTAKTEQDVPGLKLNLDGVEDTVNRDVKLKAEMSSGKPPHIFNLFGGADTQNYAKAGHLLPLNDILKELGLSDQFYNLSEFTVDGKIYGLPESGYVEGFYYNKKMFQDAGVQVPKNWEEFLKVCEALKAKKITPIALGGGPESAWAINMLGNSLFVGLGGTELQEGFKPGKTKWTDAPVVEAFKRMKELKEKGYIDPNVLGLKYAEGQAKFYTGQAAMLFDGTWATSAVLDKEKSTVKDNVGFFRLPDVGGKGDGYINGGWSNGYGFSAHLNDNELKAVKTFIKNFYTVENQADQLNKANRIPAMKNVKGSNDAHPLVKEISDIQGSSKGAFPAFDALVQPKVKVTLETSMQELLGGQIAPEKLAERMQKTQEEANKAGGEKK</sequence>
<feature type="chain" id="PRO_5001761155" evidence="4">
    <location>
        <begin position="29"/>
        <end position="458"/>
    </location>
</feature>
<organism evidence="5 6">
    <name type="scientific">Paenibacillus tyrfis</name>
    <dbReference type="NCBI Taxonomy" id="1501230"/>
    <lineage>
        <taxon>Bacteria</taxon>
        <taxon>Bacillati</taxon>
        <taxon>Bacillota</taxon>
        <taxon>Bacilli</taxon>
        <taxon>Bacillales</taxon>
        <taxon>Paenibacillaceae</taxon>
        <taxon>Paenibacillus</taxon>
    </lineage>
</organism>
<evidence type="ECO:0000313" key="6">
    <source>
        <dbReference type="Proteomes" id="UP000028123"/>
    </source>
</evidence>